<name>A0AAV1R9C5_9ROSI</name>
<proteinExistence type="predicted"/>
<sequence length="112" mass="12024">MIVRQQSNTDNPHCKWSQSPWPPHLSAALSSVASLRSLPAVASAARGTEVENVKLNRDMKKEGSNGRRDLTYAAAVCSVAGIAVAEELGNPEAKKLYAPCCITMPTTNICRN</sequence>
<dbReference type="InterPro" id="IPR040296">
    <property type="entry name" value="PSBT"/>
</dbReference>
<dbReference type="EMBL" id="CAWUPB010000913">
    <property type="protein sequence ID" value="CAK7330873.1"/>
    <property type="molecule type" value="Genomic_DNA"/>
</dbReference>
<dbReference type="PANTHER" id="PTHR34940:SF1">
    <property type="entry name" value="PHOTOSYSTEM II 5 KDA PROTEIN, CHLOROPLASTIC"/>
    <property type="match status" value="1"/>
</dbReference>
<organism evidence="1 2">
    <name type="scientific">Dovyalis caffra</name>
    <dbReference type="NCBI Taxonomy" id="77055"/>
    <lineage>
        <taxon>Eukaryota</taxon>
        <taxon>Viridiplantae</taxon>
        <taxon>Streptophyta</taxon>
        <taxon>Embryophyta</taxon>
        <taxon>Tracheophyta</taxon>
        <taxon>Spermatophyta</taxon>
        <taxon>Magnoliopsida</taxon>
        <taxon>eudicotyledons</taxon>
        <taxon>Gunneridae</taxon>
        <taxon>Pentapetalae</taxon>
        <taxon>rosids</taxon>
        <taxon>fabids</taxon>
        <taxon>Malpighiales</taxon>
        <taxon>Salicaceae</taxon>
        <taxon>Flacourtieae</taxon>
        <taxon>Dovyalis</taxon>
    </lineage>
</organism>
<gene>
    <name evidence="1" type="ORF">DCAF_LOCUS8182</name>
</gene>
<reference evidence="1 2" key="1">
    <citation type="submission" date="2024-01" db="EMBL/GenBank/DDBJ databases">
        <authorList>
            <person name="Waweru B."/>
        </authorList>
    </citation>
    <scope>NUCLEOTIDE SEQUENCE [LARGE SCALE GENOMIC DNA]</scope>
</reference>
<dbReference type="Proteomes" id="UP001314170">
    <property type="component" value="Unassembled WGS sequence"/>
</dbReference>
<dbReference type="AlphaFoldDB" id="A0AAV1R9C5"/>
<evidence type="ECO:0000313" key="1">
    <source>
        <dbReference type="EMBL" id="CAK7330873.1"/>
    </source>
</evidence>
<keyword evidence="2" id="KW-1185">Reference proteome</keyword>
<accession>A0AAV1R9C5</accession>
<dbReference type="PANTHER" id="PTHR34940">
    <property type="entry name" value="PHOTOSYSTEM II 5 KDA PROTEIN, CHLOROPLASTIC"/>
    <property type="match status" value="1"/>
</dbReference>
<comment type="caution">
    <text evidence="1">The sequence shown here is derived from an EMBL/GenBank/DDBJ whole genome shotgun (WGS) entry which is preliminary data.</text>
</comment>
<evidence type="ECO:0000313" key="2">
    <source>
        <dbReference type="Proteomes" id="UP001314170"/>
    </source>
</evidence>
<protein>
    <submittedName>
        <fullName evidence="1">Uncharacterized protein</fullName>
    </submittedName>
</protein>